<feature type="transmembrane region" description="Helical" evidence="5">
    <location>
        <begin position="97"/>
        <end position="116"/>
    </location>
</feature>
<dbReference type="SUPFAM" id="SSF103473">
    <property type="entry name" value="MFS general substrate transporter"/>
    <property type="match status" value="1"/>
</dbReference>
<evidence type="ECO:0000256" key="1">
    <source>
        <dbReference type="ARBA" id="ARBA00004141"/>
    </source>
</evidence>
<dbReference type="InterPro" id="IPR036259">
    <property type="entry name" value="MFS_trans_sf"/>
</dbReference>
<evidence type="ECO:0000313" key="8">
    <source>
        <dbReference type="Proteomes" id="UP000005240"/>
    </source>
</evidence>
<comment type="subcellular location">
    <subcellularLocation>
        <location evidence="1">Membrane</location>
        <topology evidence="1">Multi-pass membrane protein</topology>
    </subcellularLocation>
</comment>
<dbReference type="GO" id="GO:0005886">
    <property type="term" value="C:plasma membrane"/>
    <property type="evidence" value="ECO:0007669"/>
    <property type="project" value="TreeGrafter"/>
</dbReference>
<reference evidence="7" key="4">
    <citation type="submission" date="2025-05" db="UniProtKB">
        <authorList>
            <consortium name="EnsemblFungi"/>
        </authorList>
    </citation>
    <scope>IDENTIFICATION</scope>
    <source>
        <strain evidence="7">isolate 1-1 / race 1 (BBBD)</strain>
    </source>
</reference>
<accession>A0A180GF07</accession>
<name>A0A180GF07_PUCT1</name>
<feature type="transmembrane region" description="Helical" evidence="5">
    <location>
        <begin position="57"/>
        <end position="76"/>
    </location>
</feature>
<reference evidence="6" key="2">
    <citation type="submission" date="2016-05" db="EMBL/GenBank/DDBJ databases">
        <title>Comparative analysis highlights variable genome content of wheat rusts and divergence of the mating loci.</title>
        <authorList>
            <person name="Cuomo C.A."/>
            <person name="Bakkeren G."/>
            <person name="Szabo L."/>
            <person name="Khalil H."/>
            <person name="Joly D."/>
            <person name="Goldberg J."/>
            <person name="Young S."/>
            <person name="Zeng Q."/>
            <person name="Fellers J."/>
        </authorList>
    </citation>
    <scope>NUCLEOTIDE SEQUENCE [LARGE SCALE GENOMIC DNA]</scope>
    <source>
        <strain evidence="6">1-1 BBBD Race 1</strain>
    </source>
</reference>
<dbReference type="OrthoDB" id="2505698at2759"/>
<evidence type="ECO:0000256" key="4">
    <source>
        <dbReference type="ARBA" id="ARBA00023136"/>
    </source>
</evidence>
<feature type="transmembrane region" description="Helical" evidence="5">
    <location>
        <begin position="162"/>
        <end position="189"/>
    </location>
</feature>
<reference evidence="7 8" key="3">
    <citation type="journal article" date="2017" name="G3 (Bethesda)">
        <title>Comparative analysis highlights variable genome content of wheat rusts and divergence of the mating loci.</title>
        <authorList>
            <person name="Cuomo C.A."/>
            <person name="Bakkeren G."/>
            <person name="Khalil H.B."/>
            <person name="Panwar V."/>
            <person name="Joly D."/>
            <person name="Linning R."/>
            <person name="Sakthikumar S."/>
            <person name="Song X."/>
            <person name="Adiconis X."/>
            <person name="Fan L."/>
            <person name="Goldberg J.M."/>
            <person name="Levin J.Z."/>
            <person name="Young S."/>
            <person name="Zeng Q."/>
            <person name="Anikster Y."/>
            <person name="Bruce M."/>
            <person name="Wang M."/>
            <person name="Yin C."/>
            <person name="McCallum B."/>
            <person name="Szabo L.J."/>
            <person name="Hulbert S."/>
            <person name="Chen X."/>
            <person name="Fellers J.P."/>
        </authorList>
    </citation>
    <scope>NUCLEOTIDE SEQUENCE</scope>
    <source>
        <strain evidence="7">isolate 1-1 / race 1 (BBBD)</strain>
        <strain evidence="8">Isolate 1-1 / race 1 (BBBD)</strain>
    </source>
</reference>
<dbReference type="AlphaFoldDB" id="A0A180GF07"/>
<sequence>MPETYSPILLAKKAKNIRETTGDIKFYAPHEKADCSLRGILRRTILRPVEMMLTEPILSLIVIYLSIICGMLYSLLETFPIIWQDIRGFKSHETSMIFLGLGFGAVLGGFLQLYFARPMKNLMPKWNGHPPCEMNLYGAMFAGPFFVGGILWLGWTGAYALIPWWVPALSTVMLGMSYAASALAASMIYCWSCSSTFHTTDVYWTGDTMGLHTCNVFLSFFFFYMPIIG</sequence>
<keyword evidence="2 5" id="KW-0812">Transmembrane</keyword>
<reference evidence="6" key="1">
    <citation type="submission" date="2009-11" db="EMBL/GenBank/DDBJ databases">
        <authorList>
            <consortium name="The Broad Institute Genome Sequencing Platform"/>
            <person name="Ward D."/>
            <person name="Feldgarden M."/>
            <person name="Earl A."/>
            <person name="Young S.K."/>
            <person name="Zeng Q."/>
            <person name="Koehrsen M."/>
            <person name="Alvarado L."/>
            <person name="Berlin A."/>
            <person name="Bochicchio J."/>
            <person name="Borenstein D."/>
            <person name="Chapman S.B."/>
            <person name="Chen Z."/>
            <person name="Engels R."/>
            <person name="Freedman E."/>
            <person name="Gellesch M."/>
            <person name="Goldberg J."/>
            <person name="Griggs A."/>
            <person name="Gujja S."/>
            <person name="Heilman E."/>
            <person name="Heiman D."/>
            <person name="Hepburn T."/>
            <person name="Howarth C."/>
            <person name="Jen D."/>
            <person name="Larson L."/>
            <person name="Lewis B."/>
            <person name="Mehta T."/>
            <person name="Park D."/>
            <person name="Pearson M."/>
            <person name="Roberts A."/>
            <person name="Saif S."/>
            <person name="Shea T."/>
            <person name="Shenoy N."/>
            <person name="Sisk P."/>
            <person name="Stolte C."/>
            <person name="Sykes S."/>
            <person name="Thomson T."/>
            <person name="Walk T."/>
            <person name="White J."/>
            <person name="Yandava C."/>
            <person name="Izard J."/>
            <person name="Baranova O.V."/>
            <person name="Blanton J.M."/>
            <person name="Tanner A.C."/>
            <person name="Dewhirst F.E."/>
            <person name="Haas B."/>
            <person name="Nusbaum C."/>
            <person name="Birren B."/>
        </authorList>
    </citation>
    <scope>NUCLEOTIDE SEQUENCE [LARGE SCALE GENOMIC DNA]</scope>
    <source>
        <strain evidence="6">1-1 BBBD Race 1</strain>
    </source>
</reference>
<dbReference type="PANTHER" id="PTHR23502">
    <property type="entry name" value="MAJOR FACILITATOR SUPERFAMILY"/>
    <property type="match status" value="1"/>
</dbReference>
<keyword evidence="3 5" id="KW-1133">Transmembrane helix</keyword>
<dbReference type="EMBL" id="ADAS02000086">
    <property type="protein sequence ID" value="OAV91119.1"/>
    <property type="molecule type" value="Genomic_DNA"/>
</dbReference>
<dbReference type="PANTHER" id="PTHR23502:SF74">
    <property type="entry name" value="MAJOR FACILITATOR SUPERFAMILY (MFS) PROFILE DOMAIN-CONTAINING PROTEIN"/>
    <property type="match status" value="1"/>
</dbReference>
<evidence type="ECO:0000313" key="7">
    <source>
        <dbReference type="EnsemblFungi" id="PTTG_07887-t43_1-p1"/>
    </source>
</evidence>
<evidence type="ECO:0000313" key="6">
    <source>
        <dbReference type="EMBL" id="OAV91119.1"/>
    </source>
</evidence>
<keyword evidence="8" id="KW-1185">Reference proteome</keyword>
<evidence type="ECO:0000256" key="2">
    <source>
        <dbReference type="ARBA" id="ARBA00022692"/>
    </source>
</evidence>
<protein>
    <recommendedName>
        <fullName evidence="9">Major facilitator superfamily (MFS) profile domain-containing protein</fullName>
    </recommendedName>
</protein>
<dbReference type="VEuPathDB" id="FungiDB:PTTG_07887"/>
<dbReference type="EnsemblFungi" id="PTTG_07887-t43_1">
    <property type="protein sequence ID" value="PTTG_07887-t43_1-p1"/>
    <property type="gene ID" value="PTTG_07887"/>
</dbReference>
<dbReference type="Proteomes" id="UP000005240">
    <property type="component" value="Unassembled WGS sequence"/>
</dbReference>
<feature type="transmembrane region" description="Helical" evidence="5">
    <location>
        <begin position="136"/>
        <end position="155"/>
    </location>
</feature>
<evidence type="ECO:0000256" key="5">
    <source>
        <dbReference type="SAM" id="Phobius"/>
    </source>
</evidence>
<organism evidence="6">
    <name type="scientific">Puccinia triticina (isolate 1-1 / race 1 (BBBD))</name>
    <name type="common">Brown leaf rust fungus</name>
    <dbReference type="NCBI Taxonomy" id="630390"/>
    <lineage>
        <taxon>Eukaryota</taxon>
        <taxon>Fungi</taxon>
        <taxon>Dikarya</taxon>
        <taxon>Basidiomycota</taxon>
        <taxon>Pucciniomycotina</taxon>
        <taxon>Pucciniomycetes</taxon>
        <taxon>Pucciniales</taxon>
        <taxon>Pucciniaceae</taxon>
        <taxon>Puccinia</taxon>
    </lineage>
</organism>
<evidence type="ECO:0008006" key="9">
    <source>
        <dbReference type="Google" id="ProtNLM"/>
    </source>
</evidence>
<gene>
    <name evidence="6" type="ORF">PTTG_07887</name>
</gene>
<dbReference type="STRING" id="630390.A0A180GF07"/>
<proteinExistence type="predicted"/>
<keyword evidence="4 5" id="KW-0472">Membrane</keyword>
<feature type="transmembrane region" description="Helical" evidence="5">
    <location>
        <begin position="209"/>
        <end position="228"/>
    </location>
</feature>
<dbReference type="GO" id="GO:0022857">
    <property type="term" value="F:transmembrane transporter activity"/>
    <property type="evidence" value="ECO:0007669"/>
    <property type="project" value="TreeGrafter"/>
</dbReference>
<evidence type="ECO:0000256" key="3">
    <source>
        <dbReference type="ARBA" id="ARBA00022989"/>
    </source>
</evidence>